<feature type="domain" description="Trematode PH-like" evidence="2">
    <location>
        <begin position="15"/>
        <end position="144"/>
    </location>
</feature>
<evidence type="ECO:0000313" key="3">
    <source>
        <dbReference type="EMBL" id="KAK4475193.1"/>
    </source>
</evidence>
<reference evidence="3" key="2">
    <citation type="journal article" date="2023" name="Infect Dis Poverty">
        <title>Chromosome-scale genome of the human blood fluke Schistosoma mekongi and its implications for public health.</title>
        <authorList>
            <person name="Zhou M."/>
            <person name="Xu L."/>
            <person name="Xu D."/>
            <person name="Chen W."/>
            <person name="Khan J."/>
            <person name="Hu Y."/>
            <person name="Huang H."/>
            <person name="Wei H."/>
            <person name="Zhang Y."/>
            <person name="Chusongsang P."/>
            <person name="Tanasarnprasert K."/>
            <person name="Hu X."/>
            <person name="Limpanont Y."/>
            <person name="Lv Z."/>
        </authorList>
    </citation>
    <scope>NUCLEOTIDE SEQUENCE</scope>
    <source>
        <strain evidence="3">LV_2022a</strain>
    </source>
</reference>
<evidence type="ECO:0000313" key="4">
    <source>
        <dbReference type="Proteomes" id="UP001292079"/>
    </source>
</evidence>
<name>A0AAE2D892_SCHME</name>
<comment type="caution">
    <text evidence="3">The sequence shown here is derived from an EMBL/GenBank/DDBJ whole genome shotgun (WGS) entry which is preliminary data.</text>
</comment>
<gene>
    <name evidence="3" type="ORF">MN116_002274</name>
</gene>
<dbReference type="Proteomes" id="UP001292079">
    <property type="component" value="Unassembled WGS sequence"/>
</dbReference>
<feature type="region of interest" description="Disordered" evidence="1">
    <location>
        <begin position="197"/>
        <end position="266"/>
    </location>
</feature>
<organism evidence="3 4">
    <name type="scientific">Schistosoma mekongi</name>
    <name type="common">Parasitic worm</name>
    <dbReference type="NCBI Taxonomy" id="38744"/>
    <lineage>
        <taxon>Eukaryota</taxon>
        <taxon>Metazoa</taxon>
        <taxon>Spiralia</taxon>
        <taxon>Lophotrochozoa</taxon>
        <taxon>Platyhelminthes</taxon>
        <taxon>Trematoda</taxon>
        <taxon>Digenea</taxon>
        <taxon>Strigeidida</taxon>
        <taxon>Schistosomatoidea</taxon>
        <taxon>Schistosomatidae</taxon>
        <taxon>Schistosoma</taxon>
    </lineage>
</organism>
<protein>
    <recommendedName>
        <fullName evidence="2">Trematode PH-like domain-containing protein</fullName>
    </recommendedName>
</protein>
<proteinExistence type="predicted"/>
<accession>A0AAE2D892</accession>
<feature type="compositionally biased region" description="Polar residues" evidence="1">
    <location>
        <begin position="212"/>
        <end position="235"/>
    </location>
</feature>
<dbReference type="Pfam" id="PF25356">
    <property type="entry name" value="PH_trem"/>
    <property type="match status" value="1"/>
</dbReference>
<evidence type="ECO:0000259" key="2">
    <source>
        <dbReference type="Pfam" id="PF25356"/>
    </source>
</evidence>
<sequence length="372" mass="42533">MTRGKRSNSVDSTHEKDIFFQCRGKKISVTEIADNESFSRFLADQIIKKHMTKNQIKITIYCLQDKLKFTKSTSIIPYSLRKYAYYNDIKNFLVFTSKPGVFMICIHDSETNKKTYESFCCDEPTDLDKLTRLVSTAKNNPDHRLYKSYNTSRSTIDVNNEISAAELFESSTNLNNNESSSYQSGFLRDTGSPITEAIDNNQIFPNSPSPFSPTHTYNNLTSVSMSEMPNEQHTTNGYGGNRSKSSSRNQQRNSYNSPNAMIAPPNNDNFHPLIGYQSKMKTSNNQSPFQNNNDFTPVNSRRQSLKNLLRLDNENIYTHKDELNSMFDYDLTLLSSSCGDVYESEHGSKYLFCQSGLERLQTYEGPLYETTD</sequence>
<dbReference type="EMBL" id="JALJAT010000001">
    <property type="protein sequence ID" value="KAK4475193.1"/>
    <property type="molecule type" value="Genomic_DNA"/>
</dbReference>
<keyword evidence="4" id="KW-1185">Reference proteome</keyword>
<reference evidence="3" key="1">
    <citation type="submission" date="2022-04" db="EMBL/GenBank/DDBJ databases">
        <authorList>
            <person name="Xu L."/>
            <person name="Lv Z."/>
        </authorList>
    </citation>
    <scope>NUCLEOTIDE SEQUENCE</scope>
    <source>
        <strain evidence="3">LV_2022a</strain>
    </source>
</reference>
<evidence type="ECO:0000256" key="1">
    <source>
        <dbReference type="SAM" id="MobiDB-lite"/>
    </source>
</evidence>
<feature type="compositionally biased region" description="Low complexity" evidence="1">
    <location>
        <begin position="241"/>
        <end position="259"/>
    </location>
</feature>
<dbReference type="InterPro" id="IPR057376">
    <property type="entry name" value="PH_trem"/>
</dbReference>
<dbReference type="AlphaFoldDB" id="A0AAE2D892"/>